<dbReference type="KEGG" id="acry:AC20117_03900"/>
<gene>
    <name evidence="2" type="ORF">SAMN04489742_2709</name>
</gene>
<evidence type="ECO:0000313" key="3">
    <source>
        <dbReference type="Proteomes" id="UP000181917"/>
    </source>
</evidence>
<dbReference type="AlphaFoldDB" id="A0A1H1E0S6"/>
<dbReference type="RefSeq" id="WP_074700901.1">
    <property type="nucleotide sequence ID" value="NZ_CP018863.1"/>
</dbReference>
<keyword evidence="3" id="KW-1185">Reference proteome</keyword>
<dbReference type="STRING" id="37928.SAMN04489742_2709"/>
<dbReference type="EMBL" id="FNKH01000002">
    <property type="protein sequence ID" value="SDQ82372.1"/>
    <property type="molecule type" value="Genomic_DNA"/>
</dbReference>
<dbReference type="Proteomes" id="UP000181917">
    <property type="component" value="Unassembled WGS sequence"/>
</dbReference>
<evidence type="ECO:0000313" key="2">
    <source>
        <dbReference type="EMBL" id="SDQ82372.1"/>
    </source>
</evidence>
<accession>A0A1H1E0S6</accession>
<reference evidence="2 3" key="1">
    <citation type="submission" date="2016-10" db="EMBL/GenBank/DDBJ databases">
        <authorList>
            <person name="de Groot N.N."/>
        </authorList>
    </citation>
    <scope>NUCLEOTIDE SEQUENCE [LARGE SCALE GENOMIC DNA]</scope>
    <source>
        <strain evidence="2 3">DSM 20117</strain>
    </source>
</reference>
<evidence type="ECO:0000256" key="1">
    <source>
        <dbReference type="SAM" id="MobiDB-lite"/>
    </source>
</evidence>
<protein>
    <submittedName>
        <fullName evidence="2">Uncharacterized protein</fullName>
    </submittedName>
</protein>
<sequence>MGIGNRIKRAAERLGGKGRMGTGHTPGTTRGRTRGTYGAAGTEHGSIGGKIMGALRRKH</sequence>
<name>A0A1H1E0S6_9MICC</name>
<feature type="compositionally biased region" description="Low complexity" evidence="1">
    <location>
        <begin position="22"/>
        <end position="42"/>
    </location>
</feature>
<organism evidence="2 3">
    <name type="scientific">Crystallibacter crystallopoietes</name>
    <dbReference type="NCBI Taxonomy" id="37928"/>
    <lineage>
        <taxon>Bacteria</taxon>
        <taxon>Bacillati</taxon>
        <taxon>Actinomycetota</taxon>
        <taxon>Actinomycetes</taxon>
        <taxon>Micrococcales</taxon>
        <taxon>Micrococcaceae</taxon>
        <taxon>Crystallibacter</taxon>
    </lineage>
</organism>
<feature type="region of interest" description="Disordered" evidence="1">
    <location>
        <begin position="1"/>
        <end position="59"/>
    </location>
</feature>
<proteinExistence type="predicted"/>